<feature type="transmembrane region" description="Helical" evidence="8">
    <location>
        <begin position="818"/>
        <end position="840"/>
    </location>
</feature>
<keyword evidence="8" id="KW-1133">Transmembrane helix</keyword>
<dbReference type="GO" id="GO:0034220">
    <property type="term" value="P:monoatomic ion transmembrane transport"/>
    <property type="evidence" value="ECO:0007669"/>
    <property type="project" value="UniProtKB-KW"/>
</dbReference>
<dbReference type="InterPro" id="IPR052076">
    <property type="entry name" value="TRP_cation_channel"/>
</dbReference>
<dbReference type="PROSITE" id="PS50088">
    <property type="entry name" value="ANK_REPEAT"/>
    <property type="match status" value="1"/>
</dbReference>
<evidence type="ECO:0000256" key="1">
    <source>
        <dbReference type="ARBA" id="ARBA00022448"/>
    </source>
</evidence>
<evidence type="ECO:0000256" key="7">
    <source>
        <dbReference type="PROSITE-ProRule" id="PRU00023"/>
    </source>
</evidence>
<feature type="transmembrane region" description="Helical" evidence="8">
    <location>
        <begin position="498"/>
        <end position="519"/>
    </location>
</feature>
<keyword evidence="1" id="KW-0813">Transport</keyword>
<protein>
    <submittedName>
        <fullName evidence="9">Uncharacterized protein</fullName>
    </submittedName>
</protein>
<organism evidence="9 10">
    <name type="scientific">Allacma fusca</name>
    <dbReference type="NCBI Taxonomy" id="39272"/>
    <lineage>
        <taxon>Eukaryota</taxon>
        <taxon>Metazoa</taxon>
        <taxon>Ecdysozoa</taxon>
        <taxon>Arthropoda</taxon>
        <taxon>Hexapoda</taxon>
        <taxon>Collembola</taxon>
        <taxon>Symphypleona</taxon>
        <taxon>Sminthuridae</taxon>
        <taxon>Allacma</taxon>
    </lineage>
</organism>
<evidence type="ECO:0000256" key="2">
    <source>
        <dbReference type="ARBA" id="ARBA00022737"/>
    </source>
</evidence>
<keyword evidence="4" id="KW-0406">Ion transport</keyword>
<feature type="transmembrane region" description="Helical" evidence="8">
    <location>
        <begin position="592"/>
        <end position="611"/>
    </location>
</feature>
<gene>
    <name evidence="9" type="ORF">AFUS01_LOCUS26999</name>
</gene>
<dbReference type="GO" id="GO:0022857">
    <property type="term" value="F:transmembrane transporter activity"/>
    <property type="evidence" value="ECO:0007669"/>
    <property type="project" value="TreeGrafter"/>
</dbReference>
<proteinExistence type="predicted"/>
<sequence length="897" mass="102794">MATSIQIPISRQLSLEELTENEKKRLATTYESLLKQYKRKIVQLAHNPLKIVDALNNQRVLADKDIHQVRTHIRNFPLRKHQNEALFQILSWTTYEDLNRIKEALHESQNIRLENIFDIIGDRLQASVEKFIKVKQPPPIKSFINADGEQDSSGRKLLVLEEINEIRRSESEKLACLHRAAFEGDYKAVTDILKDPKYKERQNWFTPDTNKSPIHYAALGENSKDSLTFTKALIEAATTKEIIARPLRESDEEVVDGATSLPFQWTTEGLINHEDCLGITALHLAAEKESVQFVEYLCDKGANILKKRNVGTTPLELMYDKTPDAVVHLLNGALSADSNSSKDGNLNVKMDFRAIIGCAWDDPDKKNDASNYNEMKLLANMVFRNYKRSLKTILPHVVVKAFLDLKWKKFRAALFFYTTFYVLMHLWYTCFIIQVFIVRYPYRPAEKPLNRTLTSNESQDEDKLTFFGYIRGNWKAVPPNVLIDDNNPLPPMLYEQGIALMGVGAFMFLIEAIECFIILKLATYTRKTNQCIRYRHIALSAILIGVAVYNENMEANIIGLFIMLLHIYDEINSQNKRVRCRKMSCELASTETFFLLIVTVTLYLMVIFRSFVYYDVIVTGAVATFNFSVFIITFFGGNYEGDTPNKTPGCATSLFNWFVSLVHSVKYFFVRVSAYLASIENVLQLVFIALMISVSTVVCQNEISSWYYTSAAFSVVLAWTLILMQIGNIYGVGLYVQIFKTVLRRFSYVMSTYSIMLIAFSISFSIIFPEAEEKLFTTLPASFFRVVSMMVGELNFDDIFNKDGEEQSLRAFPYAKQWIHTGFIVTMTIVLINLLIGLTVSDIEKIVAISDVIHRSIQIERLYIMESIYLDVPIFRCLDRGKIYVVPQEEGREKGQG</sequence>
<evidence type="ECO:0000256" key="3">
    <source>
        <dbReference type="ARBA" id="ARBA00023043"/>
    </source>
</evidence>
<evidence type="ECO:0000313" key="10">
    <source>
        <dbReference type="Proteomes" id="UP000708208"/>
    </source>
</evidence>
<feature type="transmembrane region" description="Helical" evidence="8">
    <location>
        <begin position="617"/>
        <end position="637"/>
    </location>
</feature>
<keyword evidence="2" id="KW-0677">Repeat</keyword>
<dbReference type="PROSITE" id="PS50297">
    <property type="entry name" value="ANK_REP_REGION"/>
    <property type="match status" value="1"/>
</dbReference>
<dbReference type="PANTHER" id="PTHR47143:SF1">
    <property type="entry name" value="ION_TRANS DOMAIN-CONTAINING PROTEIN"/>
    <property type="match status" value="1"/>
</dbReference>
<feature type="transmembrane region" description="Helical" evidence="8">
    <location>
        <begin position="531"/>
        <end position="549"/>
    </location>
</feature>
<keyword evidence="5" id="KW-0325">Glycoprotein</keyword>
<feature type="transmembrane region" description="Helical" evidence="8">
    <location>
        <begin position="555"/>
        <end position="571"/>
    </location>
</feature>
<keyword evidence="8" id="KW-0472">Membrane</keyword>
<dbReference type="InterPro" id="IPR002110">
    <property type="entry name" value="Ankyrin_rpt"/>
</dbReference>
<dbReference type="OrthoDB" id="5402602at2759"/>
<evidence type="ECO:0000256" key="8">
    <source>
        <dbReference type="SAM" id="Phobius"/>
    </source>
</evidence>
<dbReference type="Pfam" id="PF12796">
    <property type="entry name" value="Ank_2"/>
    <property type="match status" value="1"/>
</dbReference>
<evidence type="ECO:0000313" key="9">
    <source>
        <dbReference type="EMBL" id="CAG7816376.1"/>
    </source>
</evidence>
<accession>A0A8J2KEI8</accession>
<keyword evidence="6" id="KW-0407">Ion channel</keyword>
<reference evidence="9" key="1">
    <citation type="submission" date="2021-06" db="EMBL/GenBank/DDBJ databases">
        <authorList>
            <person name="Hodson N. C."/>
            <person name="Mongue J. A."/>
            <person name="Jaron S. K."/>
        </authorList>
    </citation>
    <scope>NUCLEOTIDE SEQUENCE</scope>
</reference>
<keyword evidence="10" id="KW-1185">Reference proteome</keyword>
<dbReference type="Proteomes" id="UP000708208">
    <property type="component" value="Unassembled WGS sequence"/>
</dbReference>
<feature type="repeat" description="ANK" evidence="7">
    <location>
        <begin position="277"/>
        <end position="309"/>
    </location>
</feature>
<keyword evidence="8" id="KW-0812">Transmembrane</keyword>
<dbReference type="AlphaFoldDB" id="A0A8J2KEI8"/>
<feature type="transmembrane region" description="Helical" evidence="8">
    <location>
        <begin position="706"/>
        <end position="726"/>
    </location>
</feature>
<comment type="caution">
    <text evidence="9">The sequence shown here is derived from an EMBL/GenBank/DDBJ whole genome shotgun (WGS) entry which is preliminary data.</text>
</comment>
<feature type="transmembrane region" description="Helical" evidence="8">
    <location>
        <begin position="414"/>
        <end position="437"/>
    </location>
</feature>
<feature type="non-terminal residue" evidence="9">
    <location>
        <position position="1"/>
    </location>
</feature>
<feature type="transmembrane region" description="Helical" evidence="8">
    <location>
        <begin position="682"/>
        <end position="699"/>
    </location>
</feature>
<dbReference type="GO" id="GO:1902495">
    <property type="term" value="C:transmembrane transporter complex"/>
    <property type="evidence" value="ECO:0007669"/>
    <property type="project" value="TreeGrafter"/>
</dbReference>
<feature type="transmembrane region" description="Helical" evidence="8">
    <location>
        <begin position="746"/>
        <end position="768"/>
    </location>
</feature>
<keyword evidence="3 7" id="KW-0040">ANK repeat</keyword>
<evidence type="ECO:0000256" key="4">
    <source>
        <dbReference type="ARBA" id="ARBA00023065"/>
    </source>
</evidence>
<name>A0A8J2KEI8_9HEXA</name>
<dbReference type="PANTHER" id="PTHR47143">
    <property type="entry name" value="TRANSIENT RECEPTOR POTENTIAL CATION CHANNEL PROTEIN PAINLESS"/>
    <property type="match status" value="1"/>
</dbReference>
<evidence type="ECO:0000256" key="5">
    <source>
        <dbReference type="ARBA" id="ARBA00023180"/>
    </source>
</evidence>
<dbReference type="EMBL" id="CAJVCH010368577">
    <property type="protein sequence ID" value="CAG7816376.1"/>
    <property type="molecule type" value="Genomic_DNA"/>
</dbReference>
<evidence type="ECO:0000256" key="6">
    <source>
        <dbReference type="ARBA" id="ARBA00023303"/>
    </source>
</evidence>
<dbReference type="SMART" id="SM00248">
    <property type="entry name" value="ANK"/>
    <property type="match status" value="2"/>
</dbReference>